<feature type="domain" description="HTH luxR-type" evidence="1">
    <location>
        <begin position="23"/>
        <end position="80"/>
    </location>
</feature>
<gene>
    <name evidence="2" type="ORF">KZO87_12385</name>
</gene>
<sequence length="134" mass="14520">MDTQTQETIEFAGYRCRVGRQTQGLPTAKQAQVIAGLAAGMTQKEIARLRGVSPTTVKSTAESLYFWLHAARASAAVAEALKRGWIAPLMLALTVGALAPDMHMQRVRQPRTRVQITKQSRREESAMIGGGIAA</sequence>
<reference evidence="2" key="1">
    <citation type="submission" date="2021-07" db="EMBL/GenBank/DDBJ databases">
        <authorList>
            <person name="Luelf R.H."/>
        </authorList>
    </citation>
    <scope>NUCLEOTIDE SEQUENCE</scope>
    <source>
        <strain evidence="2">TMW 2.2304</strain>
    </source>
</reference>
<dbReference type="SUPFAM" id="SSF46894">
    <property type="entry name" value="C-terminal effector domain of the bipartite response regulators"/>
    <property type="match status" value="1"/>
</dbReference>
<organism evidence="2 3">
    <name type="scientific">Chromohalobacter moromii</name>
    <dbReference type="NCBI Taxonomy" id="2860329"/>
    <lineage>
        <taxon>Bacteria</taxon>
        <taxon>Pseudomonadati</taxon>
        <taxon>Pseudomonadota</taxon>
        <taxon>Gammaproteobacteria</taxon>
        <taxon>Oceanospirillales</taxon>
        <taxon>Halomonadaceae</taxon>
        <taxon>Chromohalobacter</taxon>
    </lineage>
</organism>
<accession>A0A9X3AY34</accession>
<protein>
    <submittedName>
        <fullName evidence="2">LuxR C-terminal-related transcriptional regulator</fullName>
    </submittedName>
</protein>
<dbReference type="RefSeq" id="WP_261536070.1">
    <property type="nucleotide sequence ID" value="NZ_JAHXDE010000004.1"/>
</dbReference>
<dbReference type="InterPro" id="IPR016032">
    <property type="entry name" value="Sig_transdc_resp-reg_C-effctor"/>
</dbReference>
<comment type="caution">
    <text evidence="2">The sequence shown here is derived from an EMBL/GenBank/DDBJ whole genome shotgun (WGS) entry which is preliminary data.</text>
</comment>
<dbReference type="Pfam" id="PF00196">
    <property type="entry name" value="GerE"/>
    <property type="match status" value="1"/>
</dbReference>
<dbReference type="Proteomes" id="UP001145353">
    <property type="component" value="Unassembled WGS sequence"/>
</dbReference>
<reference evidence="2" key="2">
    <citation type="journal article" date="2022" name="Syst. Appl. Microbiol.">
        <title>Chromohalobacter moromii sp. nov., a moderately halophilic bacterium isolated from lupine-based moromi fermentation.</title>
        <authorList>
            <person name="Lulf R.H."/>
            <person name="Hilgarth M."/>
            <person name="Ehrmann M.A."/>
        </authorList>
    </citation>
    <scope>NUCLEOTIDE SEQUENCE</scope>
    <source>
        <strain evidence="2">TMW 2.2304</strain>
    </source>
</reference>
<keyword evidence="3" id="KW-1185">Reference proteome</keyword>
<dbReference type="GO" id="GO:0006355">
    <property type="term" value="P:regulation of DNA-templated transcription"/>
    <property type="evidence" value="ECO:0007669"/>
    <property type="project" value="InterPro"/>
</dbReference>
<proteinExistence type="predicted"/>
<dbReference type="SMART" id="SM00421">
    <property type="entry name" value="HTH_LUXR"/>
    <property type="match status" value="1"/>
</dbReference>
<evidence type="ECO:0000259" key="1">
    <source>
        <dbReference type="SMART" id="SM00421"/>
    </source>
</evidence>
<evidence type="ECO:0000313" key="2">
    <source>
        <dbReference type="EMBL" id="MCT8506172.1"/>
    </source>
</evidence>
<dbReference type="Gene3D" id="1.10.10.10">
    <property type="entry name" value="Winged helix-like DNA-binding domain superfamily/Winged helix DNA-binding domain"/>
    <property type="match status" value="1"/>
</dbReference>
<dbReference type="GO" id="GO:0003677">
    <property type="term" value="F:DNA binding"/>
    <property type="evidence" value="ECO:0007669"/>
    <property type="project" value="InterPro"/>
</dbReference>
<dbReference type="InterPro" id="IPR036388">
    <property type="entry name" value="WH-like_DNA-bd_sf"/>
</dbReference>
<dbReference type="InterPro" id="IPR000792">
    <property type="entry name" value="Tscrpt_reg_LuxR_C"/>
</dbReference>
<dbReference type="EMBL" id="JAHXDE010000004">
    <property type="protein sequence ID" value="MCT8506172.1"/>
    <property type="molecule type" value="Genomic_DNA"/>
</dbReference>
<dbReference type="AlphaFoldDB" id="A0A9X3AY34"/>
<evidence type="ECO:0000313" key="3">
    <source>
        <dbReference type="Proteomes" id="UP001145353"/>
    </source>
</evidence>
<name>A0A9X3AY34_9GAMM</name>